<evidence type="ECO:0000313" key="3">
    <source>
        <dbReference type="Proteomes" id="UP000010310"/>
    </source>
</evidence>
<feature type="transmembrane region" description="Helical" evidence="1">
    <location>
        <begin position="44"/>
        <end position="61"/>
    </location>
</feature>
<evidence type="ECO:0000256" key="1">
    <source>
        <dbReference type="SAM" id="Phobius"/>
    </source>
</evidence>
<gene>
    <name evidence="2" type="ORF">B273_0897</name>
</gene>
<dbReference type="PATRIC" id="fig|1208365.4.peg.474"/>
<dbReference type="Proteomes" id="UP000010310">
    <property type="component" value="Unassembled WGS sequence"/>
</dbReference>
<comment type="caution">
    <text evidence="2">The sequence shown here is derived from an EMBL/GenBank/DDBJ whole genome shotgun (WGS) entry which is preliminary data.</text>
</comment>
<name>K6GIP6_9GAMM</name>
<dbReference type="AlphaFoldDB" id="K6GIP6"/>
<evidence type="ECO:0000313" key="2">
    <source>
        <dbReference type="EMBL" id="EKO36865.1"/>
    </source>
</evidence>
<keyword evidence="1" id="KW-0812">Transmembrane</keyword>
<proteinExistence type="predicted"/>
<reference evidence="2 3" key="1">
    <citation type="submission" date="2012-09" db="EMBL/GenBank/DDBJ databases">
        <authorList>
            <person name="Dupont C.L."/>
            <person name="Rusch D.B."/>
            <person name="Lombardo M.-J."/>
            <person name="Novotny M."/>
            <person name="Yee-Greenbaum J."/>
            <person name="Laskin R."/>
        </authorList>
    </citation>
    <scope>NUCLEOTIDE SEQUENCE [LARGE SCALE GENOMIC DNA]</scope>
    <source>
        <strain evidence="2">SAR86E</strain>
    </source>
</reference>
<keyword evidence="1" id="KW-1133">Transmembrane helix</keyword>
<feature type="transmembrane region" description="Helical" evidence="1">
    <location>
        <begin position="68"/>
        <end position="90"/>
    </location>
</feature>
<dbReference type="Pfam" id="PF20337">
    <property type="entry name" value="DUF6632"/>
    <property type="match status" value="1"/>
</dbReference>
<feature type="transmembrane region" description="Helical" evidence="1">
    <location>
        <begin position="7"/>
        <end position="24"/>
    </location>
</feature>
<keyword evidence="1" id="KW-0472">Membrane</keyword>
<dbReference type="EMBL" id="AMWX01000002">
    <property type="protein sequence ID" value="EKO36865.1"/>
    <property type="molecule type" value="Genomic_DNA"/>
</dbReference>
<accession>K6GIP6</accession>
<evidence type="ECO:0008006" key="4">
    <source>
        <dbReference type="Google" id="ProtNLM"/>
    </source>
</evidence>
<organism evidence="2 3">
    <name type="scientific">SAR86 cluster bacterium SAR86E</name>
    <dbReference type="NCBI Taxonomy" id="1208365"/>
    <lineage>
        <taxon>Bacteria</taxon>
        <taxon>Pseudomonadati</taxon>
        <taxon>Pseudomonadota</taxon>
        <taxon>Gammaproteobacteria</taxon>
        <taxon>SAR86 cluster</taxon>
    </lineage>
</organism>
<sequence length="124" mass="14187">MNNLSILRNTLRVFGIAFILIIPMMKLDPLGGWAWSPGQWEYEMMIQGVYMTLGVMMIIASKEPVQHYMFVWFVVWSSIVHGGIMAYQAIIDDHEMGHFLGDIPALFILAILAGYTLRKEQAKH</sequence>
<protein>
    <recommendedName>
        <fullName evidence="4">DoxX family protein</fullName>
    </recommendedName>
</protein>
<keyword evidence="3" id="KW-1185">Reference proteome</keyword>
<feature type="transmembrane region" description="Helical" evidence="1">
    <location>
        <begin position="96"/>
        <end position="117"/>
    </location>
</feature>
<dbReference type="InterPro" id="IPR046572">
    <property type="entry name" value="DUF6632"/>
</dbReference>